<evidence type="ECO:0000259" key="4">
    <source>
        <dbReference type="PROSITE" id="PS50835"/>
    </source>
</evidence>
<dbReference type="InterPro" id="IPR003597">
    <property type="entry name" value="Ig_C1-set"/>
</dbReference>
<dbReference type="GO" id="GO:0006955">
    <property type="term" value="P:immune response"/>
    <property type="evidence" value="ECO:0007669"/>
    <property type="project" value="InterPro"/>
</dbReference>
<dbReference type="PANTHER" id="PTHR19944:SF50">
    <property type="entry name" value="HLA CLASS II HISTOCOMPATIBILITY ANTIGEN, DM ALPHA CHAIN"/>
    <property type="match status" value="1"/>
</dbReference>
<dbReference type="InterPro" id="IPR036179">
    <property type="entry name" value="Ig-like_dom_sf"/>
</dbReference>
<evidence type="ECO:0000256" key="1">
    <source>
        <dbReference type="ARBA" id="ARBA00004479"/>
    </source>
</evidence>
<keyword evidence="3" id="KW-1133">Transmembrane helix</keyword>
<gene>
    <name evidence="5" type="primary">Hladma</name>
    <name evidence="5" type="ORF">ORISOL_R15989</name>
</gene>
<feature type="domain" description="Ig-like" evidence="4">
    <location>
        <begin position="79"/>
        <end position="167"/>
    </location>
</feature>
<dbReference type="InterPro" id="IPR007110">
    <property type="entry name" value="Ig-like_dom"/>
</dbReference>
<proteinExistence type="predicted"/>
<dbReference type="Pfam" id="PF07654">
    <property type="entry name" value="C1-set"/>
    <property type="match status" value="1"/>
</dbReference>
<comment type="subcellular location">
    <subcellularLocation>
        <location evidence="1">Membrane</location>
        <topology evidence="1">Single-pass type I membrane protein</topology>
    </subcellularLocation>
</comment>
<dbReference type="GO" id="GO:0019882">
    <property type="term" value="P:antigen processing and presentation"/>
    <property type="evidence" value="ECO:0007669"/>
    <property type="project" value="InterPro"/>
</dbReference>
<evidence type="ECO:0000313" key="6">
    <source>
        <dbReference type="Proteomes" id="UP000571324"/>
    </source>
</evidence>
<dbReference type="Gene3D" id="2.60.40.10">
    <property type="entry name" value="Immunoglobulins"/>
    <property type="match status" value="1"/>
</dbReference>
<feature type="non-terminal residue" evidence="5">
    <location>
        <position position="1"/>
    </location>
</feature>
<protein>
    <submittedName>
        <fullName evidence="5">DMA protein</fullName>
    </submittedName>
</protein>
<organism evidence="5 6">
    <name type="scientific">Origma solitaria</name>
    <dbReference type="NCBI Taxonomy" id="720586"/>
    <lineage>
        <taxon>Eukaryota</taxon>
        <taxon>Metazoa</taxon>
        <taxon>Chordata</taxon>
        <taxon>Craniata</taxon>
        <taxon>Vertebrata</taxon>
        <taxon>Euteleostomi</taxon>
        <taxon>Archelosauria</taxon>
        <taxon>Archosauria</taxon>
        <taxon>Dinosauria</taxon>
        <taxon>Saurischia</taxon>
        <taxon>Theropoda</taxon>
        <taxon>Coelurosauria</taxon>
        <taxon>Aves</taxon>
        <taxon>Neognathae</taxon>
        <taxon>Neoaves</taxon>
        <taxon>Telluraves</taxon>
        <taxon>Australaves</taxon>
        <taxon>Passeriformes</taxon>
        <taxon>Meliphagoidea</taxon>
        <taxon>Acanthizidae</taxon>
        <taxon>Origma</taxon>
    </lineage>
</organism>
<dbReference type="GO" id="GO:0042613">
    <property type="term" value="C:MHC class II protein complex"/>
    <property type="evidence" value="ECO:0007669"/>
    <property type="project" value="InterPro"/>
</dbReference>
<dbReference type="InterPro" id="IPR050160">
    <property type="entry name" value="MHC/Immunoglobulin"/>
</dbReference>
<dbReference type="OrthoDB" id="8935021at2759"/>
<keyword evidence="2" id="KW-0812">Transmembrane</keyword>
<accession>A0A7K6DHP2</accession>
<sequence>PAGSQHLSVTLDGSELFWFDFPRSRWVPAGIRAGNAARPWPGGRETPRQVLEEAQLCREILEGLGKALEGVVPEVRGTPTVSIFPIFPPILGEPNALLCHVENIFPPDVEITWLRSGVSVGAGSSRTPFVPTAELTFRRSSAISVTPRLGEVHACVVTSWRDNASVVAYW</sequence>
<feature type="non-terminal residue" evidence="5">
    <location>
        <position position="170"/>
    </location>
</feature>
<dbReference type="Gene3D" id="3.10.320.10">
    <property type="entry name" value="Class II Histocompatibility Antigen, M Beta Chain, Chain B, domain 1"/>
    <property type="match status" value="1"/>
</dbReference>
<dbReference type="SUPFAM" id="SSF48726">
    <property type="entry name" value="Immunoglobulin"/>
    <property type="match status" value="1"/>
</dbReference>
<keyword evidence="6" id="KW-1185">Reference proteome</keyword>
<name>A0A7K6DHP2_9PASS</name>
<dbReference type="Proteomes" id="UP000571324">
    <property type="component" value="Unassembled WGS sequence"/>
</dbReference>
<dbReference type="PANTHER" id="PTHR19944">
    <property type="entry name" value="MHC CLASS II-RELATED"/>
    <property type="match status" value="1"/>
</dbReference>
<dbReference type="EMBL" id="VZRL01004698">
    <property type="protein sequence ID" value="NWV25757.1"/>
    <property type="molecule type" value="Genomic_DNA"/>
</dbReference>
<evidence type="ECO:0000256" key="3">
    <source>
        <dbReference type="ARBA" id="ARBA00022989"/>
    </source>
</evidence>
<dbReference type="InterPro" id="IPR013783">
    <property type="entry name" value="Ig-like_fold"/>
</dbReference>
<dbReference type="AlphaFoldDB" id="A0A7K6DHP2"/>
<evidence type="ECO:0000313" key="5">
    <source>
        <dbReference type="EMBL" id="NWV25757.1"/>
    </source>
</evidence>
<dbReference type="InterPro" id="IPR014745">
    <property type="entry name" value="MHC_II_a/b_N"/>
</dbReference>
<dbReference type="PROSITE" id="PS50835">
    <property type="entry name" value="IG_LIKE"/>
    <property type="match status" value="1"/>
</dbReference>
<comment type="caution">
    <text evidence="5">The sequence shown here is derived from an EMBL/GenBank/DDBJ whole genome shotgun (WGS) entry which is preliminary data.</text>
</comment>
<dbReference type="SMART" id="SM00407">
    <property type="entry name" value="IGc1"/>
    <property type="match status" value="1"/>
</dbReference>
<evidence type="ECO:0000256" key="2">
    <source>
        <dbReference type="ARBA" id="ARBA00022692"/>
    </source>
</evidence>
<reference evidence="5 6" key="1">
    <citation type="submission" date="2019-09" db="EMBL/GenBank/DDBJ databases">
        <title>Bird 10,000 Genomes (B10K) Project - Family phase.</title>
        <authorList>
            <person name="Zhang G."/>
        </authorList>
    </citation>
    <scope>NUCLEOTIDE SEQUENCE [LARGE SCALE GENOMIC DNA]</scope>
    <source>
        <strain evidence="5">B10K-DU-029-52</strain>
    </source>
</reference>
<keyword evidence="3" id="KW-0472">Membrane</keyword>